<accession>A0A2V2YGE7</accession>
<gene>
    <name evidence="2" type="ORF">DFQ01_1383</name>
</gene>
<name>A0A2V2YGE7_9BACL</name>
<comment type="caution">
    <text evidence="2">The sequence shown here is derived from an EMBL/GenBank/DDBJ whole genome shotgun (WGS) entry which is preliminary data.</text>
</comment>
<dbReference type="AlphaFoldDB" id="A0A2V2YGE7"/>
<organism evidence="2 3">
    <name type="scientific">Paenibacillus cellulosilyticus</name>
    <dbReference type="NCBI Taxonomy" id="375489"/>
    <lineage>
        <taxon>Bacteria</taxon>
        <taxon>Bacillati</taxon>
        <taxon>Bacillota</taxon>
        <taxon>Bacilli</taxon>
        <taxon>Bacillales</taxon>
        <taxon>Paenibacillaceae</taxon>
        <taxon>Paenibacillus</taxon>
    </lineage>
</organism>
<dbReference type="EMBL" id="QGTQ01000038">
    <property type="protein sequence ID" value="PWV91953.1"/>
    <property type="molecule type" value="Genomic_DNA"/>
</dbReference>
<dbReference type="OrthoDB" id="2974387at2"/>
<keyword evidence="1" id="KW-0812">Transmembrane</keyword>
<evidence type="ECO:0000313" key="3">
    <source>
        <dbReference type="Proteomes" id="UP000246635"/>
    </source>
</evidence>
<dbReference type="Pfam" id="PF14209">
    <property type="entry name" value="DUF4321"/>
    <property type="match status" value="1"/>
</dbReference>
<dbReference type="InterPro" id="IPR025470">
    <property type="entry name" value="DUF4321"/>
</dbReference>
<keyword evidence="1" id="KW-0472">Membrane</keyword>
<sequence length="80" mass="9077">MKKNGWTLLLFIVLGLITGALITKWLKRVSALSFLTDTTTVKWSPDADLVVLSYDLTIRLELSLLSILCLVLAIWLFRKL</sequence>
<dbReference type="RefSeq" id="WP_110047198.1">
    <property type="nucleotide sequence ID" value="NZ_CP054613.1"/>
</dbReference>
<reference evidence="2 3" key="1">
    <citation type="submission" date="2018-05" db="EMBL/GenBank/DDBJ databases">
        <title>Genomic Encyclopedia of Type Strains, Phase III (KMG-III): the genomes of soil and plant-associated and newly described type strains.</title>
        <authorList>
            <person name="Whitman W."/>
        </authorList>
    </citation>
    <scope>NUCLEOTIDE SEQUENCE [LARGE SCALE GENOMIC DNA]</scope>
    <source>
        <strain evidence="2 3">CECT 5696</strain>
    </source>
</reference>
<proteinExistence type="predicted"/>
<keyword evidence="3" id="KW-1185">Reference proteome</keyword>
<protein>
    <submittedName>
        <fullName evidence="2">Uncharacterized protein DUF4321</fullName>
    </submittedName>
</protein>
<feature type="transmembrane region" description="Helical" evidence="1">
    <location>
        <begin position="56"/>
        <end position="77"/>
    </location>
</feature>
<evidence type="ECO:0000313" key="2">
    <source>
        <dbReference type="EMBL" id="PWV91953.1"/>
    </source>
</evidence>
<dbReference type="Proteomes" id="UP000246635">
    <property type="component" value="Unassembled WGS sequence"/>
</dbReference>
<keyword evidence="1" id="KW-1133">Transmembrane helix</keyword>
<evidence type="ECO:0000256" key="1">
    <source>
        <dbReference type="SAM" id="Phobius"/>
    </source>
</evidence>